<keyword evidence="10" id="KW-0648">Protein biosynthesis</keyword>
<feature type="repeat" description="WD" evidence="7">
    <location>
        <begin position="469"/>
        <end position="510"/>
    </location>
</feature>
<evidence type="ECO:0000259" key="9">
    <source>
        <dbReference type="Pfam" id="PF04494"/>
    </source>
</evidence>
<dbReference type="PANTHER" id="PTHR19879:SF1">
    <property type="entry name" value="CANNONBALL-RELATED"/>
    <property type="match status" value="1"/>
</dbReference>
<dbReference type="InterPro" id="IPR015943">
    <property type="entry name" value="WD40/YVTN_repeat-like_dom_sf"/>
</dbReference>
<dbReference type="Pfam" id="PF00400">
    <property type="entry name" value="WD40"/>
    <property type="match status" value="6"/>
</dbReference>
<dbReference type="GO" id="GO:0003743">
    <property type="term" value="F:translation initiation factor activity"/>
    <property type="evidence" value="ECO:0007669"/>
    <property type="project" value="UniProtKB-KW"/>
</dbReference>
<dbReference type="Pfam" id="PF04494">
    <property type="entry name" value="TFIID_NTD2"/>
    <property type="match status" value="1"/>
</dbReference>
<dbReference type="InterPro" id="IPR007582">
    <property type="entry name" value="TFIID_NTD2"/>
</dbReference>
<dbReference type="SMART" id="SM00320">
    <property type="entry name" value="WD40"/>
    <property type="match status" value="6"/>
</dbReference>
<keyword evidence="5" id="KW-0804">Transcription</keyword>
<evidence type="ECO:0000313" key="10">
    <source>
        <dbReference type="EMBL" id="KAF2459470.1"/>
    </source>
</evidence>
<evidence type="ECO:0000256" key="6">
    <source>
        <dbReference type="ARBA" id="ARBA00023242"/>
    </source>
</evidence>
<feature type="repeat" description="WD" evidence="7">
    <location>
        <begin position="313"/>
        <end position="347"/>
    </location>
</feature>
<dbReference type="PROSITE" id="PS50082">
    <property type="entry name" value="WD_REPEATS_2"/>
    <property type="match status" value="5"/>
</dbReference>
<feature type="region of interest" description="Disordered" evidence="8">
    <location>
        <begin position="180"/>
        <end position="205"/>
    </location>
</feature>
<keyword evidence="11" id="KW-1185">Reference proteome</keyword>
<reference evidence="10" key="1">
    <citation type="journal article" date="2020" name="Stud. Mycol.">
        <title>101 Dothideomycetes genomes: a test case for predicting lifestyles and emergence of pathogens.</title>
        <authorList>
            <person name="Haridas S."/>
            <person name="Albert R."/>
            <person name="Binder M."/>
            <person name="Bloem J."/>
            <person name="Labutti K."/>
            <person name="Salamov A."/>
            <person name="Andreopoulos B."/>
            <person name="Baker S."/>
            <person name="Barry K."/>
            <person name="Bills G."/>
            <person name="Bluhm B."/>
            <person name="Cannon C."/>
            <person name="Castanera R."/>
            <person name="Culley D."/>
            <person name="Daum C."/>
            <person name="Ezra D."/>
            <person name="Gonzalez J."/>
            <person name="Henrissat B."/>
            <person name="Kuo A."/>
            <person name="Liang C."/>
            <person name="Lipzen A."/>
            <person name="Lutzoni F."/>
            <person name="Magnuson J."/>
            <person name="Mondo S."/>
            <person name="Nolan M."/>
            <person name="Ohm R."/>
            <person name="Pangilinan J."/>
            <person name="Park H.-J."/>
            <person name="Ramirez L."/>
            <person name="Alfaro M."/>
            <person name="Sun H."/>
            <person name="Tritt A."/>
            <person name="Yoshinaga Y."/>
            <person name="Zwiers L.-H."/>
            <person name="Turgeon B."/>
            <person name="Goodwin S."/>
            <person name="Spatafora J."/>
            <person name="Crous P."/>
            <person name="Grigoriev I."/>
        </authorList>
    </citation>
    <scope>NUCLEOTIDE SEQUENCE</scope>
    <source>
        <strain evidence="10">ATCC 16933</strain>
    </source>
</reference>
<dbReference type="GO" id="GO:0006367">
    <property type="term" value="P:transcription initiation at RNA polymerase II promoter"/>
    <property type="evidence" value="ECO:0007669"/>
    <property type="project" value="TreeGrafter"/>
</dbReference>
<feature type="repeat" description="WD" evidence="7">
    <location>
        <begin position="511"/>
        <end position="552"/>
    </location>
</feature>
<feature type="repeat" description="WD" evidence="7">
    <location>
        <begin position="561"/>
        <end position="587"/>
    </location>
</feature>
<dbReference type="SUPFAM" id="SSF160897">
    <property type="entry name" value="Taf5 N-terminal domain-like"/>
    <property type="match status" value="1"/>
</dbReference>
<gene>
    <name evidence="10" type="ORF">BDY21DRAFT_191148</name>
</gene>
<evidence type="ECO:0000256" key="7">
    <source>
        <dbReference type="PROSITE-ProRule" id="PRU00221"/>
    </source>
</evidence>
<dbReference type="EMBL" id="MU001675">
    <property type="protein sequence ID" value="KAF2459470.1"/>
    <property type="molecule type" value="Genomic_DNA"/>
</dbReference>
<feature type="repeat" description="WD" evidence="7">
    <location>
        <begin position="427"/>
        <end position="468"/>
    </location>
</feature>
<dbReference type="GO" id="GO:0005669">
    <property type="term" value="C:transcription factor TFIID complex"/>
    <property type="evidence" value="ECO:0007669"/>
    <property type="project" value="TreeGrafter"/>
</dbReference>
<dbReference type="InterPro" id="IPR037264">
    <property type="entry name" value="TFIID_NTD2_sf"/>
</dbReference>
<dbReference type="Gene3D" id="1.25.40.500">
    <property type="entry name" value="TFIID subunit TAF5, NTD2 domain"/>
    <property type="match status" value="1"/>
</dbReference>
<comment type="subcellular location">
    <subcellularLocation>
        <location evidence="1">Nucleus</location>
    </subcellularLocation>
</comment>
<organism evidence="10 11">
    <name type="scientific">Lineolata rhizophorae</name>
    <dbReference type="NCBI Taxonomy" id="578093"/>
    <lineage>
        <taxon>Eukaryota</taxon>
        <taxon>Fungi</taxon>
        <taxon>Dikarya</taxon>
        <taxon>Ascomycota</taxon>
        <taxon>Pezizomycotina</taxon>
        <taxon>Dothideomycetes</taxon>
        <taxon>Dothideomycetes incertae sedis</taxon>
        <taxon>Lineolatales</taxon>
        <taxon>Lineolataceae</taxon>
        <taxon>Lineolata</taxon>
    </lineage>
</organism>
<dbReference type="PRINTS" id="PR00320">
    <property type="entry name" value="GPROTEINBRPT"/>
</dbReference>
<dbReference type="Proteomes" id="UP000799766">
    <property type="component" value="Unassembled WGS sequence"/>
</dbReference>
<dbReference type="PROSITE" id="PS00678">
    <property type="entry name" value="WD_REPEATS_1"/>
    <property type="match status" value="2"/>
</dbReference>
<dbReference type="SUPFAM" id="SSF50978">
    <property type="entry name" value="WD40 repeat-like"/>
    <property type="match status" value="1"/>
</dbReference>
<dbReference type="InterPro" id="IPR020472">
    <property type="entry name" value="WD40_PAC1"/>
</dbReference>
<dbReference type="PROSITE" id="PS50294">
    <property type="entry name" value="WD_REPEATS_REGION"/>
    <property type="match status" value="4"/>
</dbReference>
<dbReference type="Gene3D" id="2.130.10.10">
    <property type="entry name" value="YVTN repeat-like/Quinoprotein amine dehydrogenase"/>
    <property type="match status" value="2"/>
</dbReference>
<accession>A0A6A6P649</accession>
<evidence type="ECO:0000256" key="5">
    <source>
        <dbReference type="ARBA" id="ARBA00023163"/>
    </source>
</evidence>
<dbReference type="InterPro" id="IPR001680">
    <property type="entry name" value="WD40_rpt"/>
</dbReference>
<keyword evidence="3" id="KW-0677">Repeat</keyword>
<dbReference type="InterPro" id="IPR036322">
    <property type="entry name" value="WD40_repeat_dom_sf"/>
</dbReference>
<evidence type="ECO:0000256" key="8">
    <source>
        <dbReference type="SAM" id="MobiDB-lite"/>
    </source>
</evidence>
<name>A0A6A6P649_9PEZI</name>
<protein>
    <submittedName>
        <fullName evidence="10">Transcription initiation factor TFIID, subunit TAF5</fullName>
    </submittedName>
</protein>
<keyword evidence="6" id="KW-0539">Nucleus</keyword>
<dbReference type="CDD" id="cd08044">
    <property type="entry name" value="TAF5_NTD2"/>
    <property type="match status" value="1"/>
</dbReference>
<keyword evidence="4" id="KW-0805">Transcription regulation</keyword>
<proteinExistence type="predicted"/>
<dbReference type="InterPro" id="IPR019775">
    <property type="entry name" value="WD40_repeat_CS"/>
</dbReference>
<evidence type="ECO:0000256" key="2">
    <source>
        <dbReference type="ARBA" id="ARBA00022574"/>
    </source>
</evidence>
<evidence type="ECO:0000256" key="3">
    <source>
        <dbReference type="ARBA" id="ARBA00022737"/>
    </source>
</evidence>
<sequence>MLRKESANMDADGRPIYQTVEDSGGEKYIRGFHMLRYWIDHNLDVYKPELRRVLWPVFVYSLLELASEYFVRDCDRFYNEAHGLFSEGEHADEVKQLRTVRTPEHVQESHLAKLYRNNKYRITLTNMACATLLQFLESKEKDAGTVILGIITRHLNIVTVDRTTAGNERTLSTLLAGRGADFEAPPEDEGIPGHNPGSANTDKNAPPVLAKLNLGPMPMEPDMMEDVRADLQEQDAKNPPLPGQNSLVEEFEHRIKREPTEDTPSRDALPLPPSTACDVAMEVQRVKENRDRFKMEGKSGGVGPGVSVTMYTFHNTHDSVNCLDFSGDYKMVAAGMAESYVRVWSLDGKPLPQLPSESSQPTSSRRLVGHSGPVFAVSFSPSTENPNSSIDMNSDGPFTHPAYLLSCSADKTIRLWSMDAWACLVSYKGHNSPVWDVQWSPFGHYFLTGGYDRAARLWSTEQISALRIFVGHDLDVDHVCFHPNSIYAFTGSSDKTVRMWDVNRGNAVRMFTGHAGHVTALACAPNGLWLASADDAGSIVVWDLKEGRRRKLMRGHGKGGIWSLSWNVESTVLVSGGADGTVRVWDVAQQAPDSASGAAVNGKVIAEGGTGTKVDGSGAAVAGAAAGAGGAAGGAQAAAGAAAAGSSKKQKGGKDVVVTGDQISAFPTKKSPVYKVVFTQTNLVIAGGAYLP</sequence>
<dbReference type="GO" id="GO:0016251">
    <property type="term" value="F:RNA polymerase II general transcription initiation factor activity"/>
    <property type="evidence" value="ECO:0007669"/>
    <property type="project" value="TreeGrafter"/>
</dbReference>
<evidence type="ECO:0000256" key="4">
    <source>
        <dbReference type="ARBA" id="ARBA00023015"/>
    </source>
</evidence>
<feature type="domain" description="TFIID subunit TAF5 NTD2" evidence="9">
    <location>
        <begin position="24"/>
        <end position="155"/>
    </location>
</feature>
<dbReference type="CDD" id="cd00200">
    <property type="entry name" value="WD40"/>
    <property type="match status" value="1"/>
</dbReference>
<dbReference type="OrthoDB" id="10266330at2759"/>
<keyword evidence="2 7" id="KW-0853">WD repeat</keyword>
<evidence type="ECO:0000256" key="1">
    <source>
        <dbReference type="ARBA" id="ARBA00004123"/>
    </source>
</evidence>
<evidence type="ECO:0000313" key="11">
    <source>
        <dbReference type="Proteomes" id="UP000799766"/>
    </source>
</evidence>
<dbReference type="AlphaFoldDB" id="A0A6A6P649"/>
<dbReference type="PANTHER" id="PTHR19879">
    <property type="entry name" value="TRANSCRIPTION INITIATION FACTOR TFIID"/>
    <property type="match status" value="1"/>
</dbReference>
<keyword evidence="10" id="KW-0396">Initiation factor</keyword>